<dbReference type="AlphaFoldDB" id="A0A9D4QQL2"/>
<protein>
    <submittedName>
        <fullName evidence="2">Uncharacterized protein</fullName>
    </submittedName>
</protein>
<evidence type="ECO:0000313" key="3">
    <source>
        <dbReference type="Proteomes" id="UP000828390"/>
    </source>
</evidence>
<dbReference type="Proteomes" id="UP000828390">
    <property type="component" value="Unassembled WGS sequence"/>
</dbReference>
<keyword evidence="3" id="KW-1185">Reference proteome</keyword>
<reference evidence="2" key="1">
    <citation type="journal article" date="2019" name="bioRxiv">
        <title>The Genome of the Zebra Mussel, Dreissena polymorpha: A Resource for Invasive Species Research.</title>
        <authorList>
            <person name="McCartney M.A."/>
            <person name="Auch B."/>
            <person name="Kono T."/>
            <person name="Mallez S."/>
            <person name="Zhang Y."/>
            <person name="Obille A."/>
            <person name="Becker A."/>
            <person name="Abrahante J.E."/>
            <person name="Garbe J."/>
            <person name="Badalamenti J.P."/>
            <person name="Herman A."/>
            <person name="Mangelson H."/>
            <person name="Liachko I."/>
            <person name="Sullivan S."/>
            <person name="Sone E.D."/>
            <person name="Koren S."/>
            <person name="Silverstein K.A.T."/>
            <person name="Beckman K.B."/>
            <person name="Gohl D.M."/>
        </authorList>
    </citation>
    <scope>NUCLEOTIDE SEQUENCE</scope>
    <source>
        <strain evidence="2">Duluth1</strain>
        <tissue evidence="2">Whole animal</tissue>
    </source>
</reference>
<gene>
    <name evidence="2" type="ORF">DPMN_112385</name>
</gene>
<evidence type="ECO:0000256" key="1">
    <source>
        <dbReference type="SAM" id="MobiDB-lite"/>
    </source>
</evidence>
<organism evidence="2 3">
    <name type="scientific">Dreissena polymorpha</name>
    <name type="common">Zebra mussel</name>
    <name type="synonym">Mytilus polymorpha</name>
    <dbReference type="NCBI Taxonomy" id="45954"/>
    <lineage>
        <taxon>Eukaryota</taxon>
        <taxon>Metazoa</taxon>
        <taxon>Spiralia</taxon>
        <taxon>Lophotrochozoa</taxon>
        <taxon>Mollusca</taxon>
        <taxon>Bivalvia</taxon>
        <taxon>Autobranchia</taxon>
        <taxon>Heteroconchia</taxon>
        <taxon>Euheterodonta</taxon>
        <taxon>Imparidentia</taxon>
        <taxon>Neoheterodontei</taxon>
        <taxon>Myida</taxon>
        <taxon>Dreissenoidea</taxon>
        <taxon>Dreissenidae</taxon>
        <taxon>Dreissena</taxon>
    </lineage>
</organism>
<feature type="region of interest" description="Disordered" evidence="1">
    <location>
        <begin position="1"/>
        <end position="75"/>
    </location>
</feature>
<feature type="compositionally biased region" description="Polar residues" evidence="1">
    <location>
        <begin position="15"/>
        <end position="38"/>
    </location>
</feature>
<sequence>MGVSDSGLTGKVRTPPSSGNLNTLRQQIHTAHTMSSRAMSPGPHSVNDQADSSDSDGEPAVKKLKRNPKKKWTDEKKAALKPLVLKAFRKKKPPTKSDITRLLKTVL</sequence>
<comment type="caution">
    <text evidence="2">The sequence shown here is derived from an EMBL/GenBank/DDBJ whole genome shotgun (WGS) entry which is preliminary data.</text>
</comment>
<accession>A0A9D4QQL2</accession>
<name>A0A9D4QQL2_DREPO</name>
<evidence type="ECO:0000313" key="2">
    <source>
        <dbReference type="EMBL" id="KAH3838967.1"/>
    </source>
</evidence>
<proteinExistence type="predicted"/>
<dbReference type="EMBL" id="JAIWYP010000004">
    <property type="protein sequence ID" value="KAH3838967.1"/>
    <property type="molecule type" value="Genomic_DNA"/>
</dbReference>
<reference evidence="2" key="2">
    <citation type="submission" date="2020-11" db="EMBL/GenBank/DDBJ databases">
        <authorList>
            <person name="McCartney M.A."/>
            <person name="Auch B."/>
            <person name="Kono T."/>
            <person name="Mallez S."/>
            <person name="Becker A."/>
            <person name="Gohl D.M."/>
            <person name="Silverstein K.A.T."/>
            <person name="Koren S."/>
            <person name="Bechman K.B."/>
            <person name="Herman A."/>
            <person name="Abrahante J.E."/>
            <person name="Garbe J."/>
        </authorList>
    </citation>
    <scope>NUCLEOTIDE SEQUENCE</scope>
    <source>
        <strain evidence="2">Duluth1</strain>
        <tissue evidence="2">Whole animal</tissue>
    </source>
</reference>